<feature type="DNA-binding region" description="HMG box" evidence="3">
    <location>
        <begin position="195"/>
        <end position="264"/>
    </location>
</feature>
<feature type="region of interest" description="Disordered" evidence="4">
    <location>
        <begin position="1"/>
        <end position="173"/>
    </location>
</feature>
<dbReference type="STRING" id="58919.A0A316Z7I4"/>
<evidence type="ECO:0000256" key="1">
    <source>
        <dbReference type="ARBA" id="ARBA00023125"/>
    </source>
</evidence>
<dbReference type="GO" id="GO:0000978">
    <property type="term" value="F:RNA polymerase II cis-regulatory region sequence-specific DNA binding"/>
    <property type="evidence" value="ECO:0007669"/>
    <property type="project" value="TreeGrafter"/>
</dbReference>
<evidence type="ECO:0000313" key="6">
    <source>
        <dbReference type="EMBL" id="PWN97034.1"/>
    </source>
</evidence>
<dbReference type="GO" id="GO:0005634">
    <property type="term" value="C:nucleus"/>
    <property type="evidence" value="ECO:0007669"/>
    <property type="project" value="UniProtKB-UniRule"/>
</dbReference>
<organism evidence="6 7">
    <name type="scientific">Tilletiopsis washingtonensis</name>
    <dbReference type="NCBI Taxonomy" id="58919"/>
    <lineage>
        <taxon>Eukaryota</taxon>
        <taxon>Fungi</taxon>
        <taxon>Dikarya</taxon>
        <taxon>Basidiomycota</taxon>
        <taxon>Ustilaginomycotina</taxon>
        <taxon>Exobasidiomycetes</taxon>
        <taxon>Entylomatales</taxon>
        <taxon>Entylomatales incertae sedis</taxon>
        <taxon>Tilletiopsis</taxon>
    </lineage>
</organism>
<feature type="compositionally biased region" description="Basic and acidic residues" evidence="4">
    <location>
        <begin position="146"/>
        <end position="159"/>
    </location>
</feature>
<dbReference type="RefSeq" id="XP_025597313.1">
    <property type="nucleotide sequence ID" value="XM_025744817.1"/>
</dbReference>
<feature type="compositionally biased region" description="Polar residues" evidence="4">
    <location>
        <begin position="357"/>
        <end position="367"/>
    </location>
</feature>
<dbReference type="PANTHER" id="PTHR45789:SF2">
    <property type="entry name" value="FI18025P1"/>
    <property type="match status" value="1"/>
</dbReference>
<dbReference type="InterPro" id="IPR009071">
    <property type="entry name" value="HMG_box_dom"/>
</dbReference>
<feature type="compositionally biased region" description="Basic residues" evidence="4">
    <location>
        <begin position="346"/>
        <end position="355"/>
    </location>
</feature>
<dbReference type="AlphaFoldDB" id="A0A316Z7I4"/>
<keyword evidence="1 3" id="KW-0238">DNA-binding</keyword>
<feature type="compositionally biased region" description="Low complexity" evidence="4">
    <location>
        <begin position="328"/>
        <end position="341"/>
    </location>
</feature>
<dbReference type="EMBL" id="KZ819296">
    <property type="protein sequence ID" value="PWN97034.1"/>
    <property type="molecule type" value="Genomic_DNA"/>
</dbReference>
<feature type="region of interest" description="Disordered" evidence="4">
    <location>
        <begin position="740"/>
        <end position="776"/>
    </location>
</feature>
<dbReference type="InterPro" id="IPR036910">
    <property type="entry name" value="HMG_box_dom_sf"/>
</dbReference>
<feature type="compositionally biased region" description="Polar residues" evidence="4">
    <location>
        <begin position="95"/>
        <end position="116"/>
    </location>
</feature>
<dbReference type="GO" id="GO:0000981">
    <property type="term" value="F:DNA-binding transcription factor activity, RNA polymerase II-specific"/>
    <property type="evidence" value="ECO:0007669"/>
    <property type="project" value="TreeGrafter"/>
</dbReference>
<feature type="region of interest" description="Disordered" evidence="4">
    <location>
        <begin position="317"/>
        <end position="421"/>
    </location>
</feature>
<accession>A0A316Z7I4</accession>
<keyword evidence="7" id="KW-1185">Reference proteome</keyword>
<dbReference type="SUPFAM" id="SSF47095">
    <property type="entry name" value="HMG-box"/>
    <property type="match status" value="1"/>
</dbReference>
<sequence>MSSSSRSSHHAHRAAYDGPAGDSAMPAIAEIPPTPQDADDVPVSFQRQQRSHYPERLSSTEIYRSPQRAGPMRSEGPNHRLSPYLRPRREGSWDGSDNSSASISDIGSPALSSSSGCYFARDDASSRSSWSNADCVERAGAPSPSYERHSDTRHVESQRQRTPPLPQRQTPQPVSVLIPRTSTTSHARKKDPNHIPRPRNAFILFRSHAHRIGLVSKDVTSNHSNISVIISHMWRSLPEEEKAQWYQEAEREKEEHRQMYPDYKFNPVLRRTAVVRRNVRREEGDEERCLEIADQILKQYGREGIVRVADDPAAGSAAEQKAARRAATKAASRQKAAAIKAESPRKASKPRKAQARSHGSCTSSDGSPTRKMPRATMRRLASGSATSGSQSAPSAAETERAARPVPSSPMPTVEAEVRSEAVPSPKYAMPGFFAGRRRSISVPLLEPEARLAPGPWKTEDAPQMAHARDDDTVMADGLGHWQDRAHRTVDVPVDVDRDEAAAPRSPAALGHSTVRKGPPAPLALGAAEHRTSLSQAPMQVVAVQSPVERPRPRSAEGATPLSSTFRGAAVAGLHWHGLGGHEMLVSPMRATFGASRRPSVSGWQPWAARAVDVPSRGRGFSFTTDVSRAIEQQDDVLFGQAARMAAASMGGRYDESHLSLYDLYPYSPTIAHGGHGSIGAVASAPSSGLDSRAQPDFVEIERSPAAGASTASYTSSLDVADVAPGTGGARLRYHIDDEEMFTEGPRPPMPPAANQRRGNRPRSTSSAPPPESLMPAARSDGAVAWDVYSGLHVGRPIEADALDAAFSQLLNVPITPPSGNSPAGIHVTFAPLQQSAPAAPAPSVSPLALALADVHWEDTPSSPSARLAARRPSIRTCSSERYIPPSGR</sequence>
<dbReference type="InterPro" id="IPR051356">
    <property type="entry name" value="SOX/SOX-like_TF"/>
</dbReference>
<evidence type="ECO:0000313" key="7">
    <source>
        <dbReference type="Proteomes" id="UP000245946"/>
    </source>
</evidence>
<feature type="region of interest" description="Disordered" evidence="4">
    <location>
        <begin position="858"/>
        <end position="888"/>
    </location>
</feature>
<dbReference type="PROSITE" id="PS50118">
    <property type="entry name" value="HMG_BOX_2"/>
    <property type="match status" value="1"/>
</dbReference>
<evidence type="ECO:0000256" key="2">
    <source>
        <dbReference type="ARBA" id="ARBA00023242"/>
    </source>
</evidence>
<dbReference type="OrthoDB" id="6247875at2759"/>
<feature type="compositionally biased region" description="Low complexity" evidence="4">
    <location>
        <begin position="381"/>
        <end position="396"/>
    </location>
</feature>
<protein>
    <recommendedName>
        <fullName evidence="5">HMG box domain-containing protein</fullName>
    </recommendedName>
</protein>
<dbReference type="CDD" id="cd01389">
    <property type="entry name" value="HMG-box_ROX1-like"/>
    <property type="match status" value="1"/>
</dbReference>
<evidence type="ECO:0000259" key="5">
    <source>
        <dbReference type="PROSITE" id="PS50118"/>
    </source>
</evidence>
<feature type="domain" description="HMG box" evidence="5">
    <location>
        <begin position="195"/>
        <end position="264"/>
    </location>
</feature>
<reference evidence="6 7" key="1">
    <citation type="journal article" date="2018" name="Mol. Biol. Evol.">
        <title>Broad Genomic Sampling Reveals a Smut Pathogenic Ancestry of the Fungal Clade Ustilaginomycotina.</title>
        <authorList>
            <person name="Kijpornyongpan T."/>
            <person name="Mondo S.J."/>
            <person name="Barry K."/>
            <person name="Sandor L."/>
            <person name="Lee J."/>
            <person name="Lipzen A."/>
            <person name="Pangilinan J."/>
            <person name="LaButti K."/>
            <person name="Hainaut M."/>
            <person name="Henrissat B."/>
            <person name="Grigoriev I.V."/>
            <person name="Spatafora J.W."/>
            <person name="Aime M.C."/>
        </authorList>
    </citation>
    <scope>NUCLEOTIDE SEQUENCE [LARGE SCALE GENOMIC DNA]</scope>
    <source>
        <strain evidence="6 7">MCA 4186</strain>
    </source>
</reference>
<evidence type="ECO:0000256" key="3">
    <source>
        <dbReference type="PROSITE-ProRule" id="PRU00267"/>
    </source>
</evidence>
<keyword evidence="2 3" id="KW-0539">Nucleus</keyword>
<gene>
    <name evidence="6" type="ORF">FA09DRAFT_349873</name>
</gene>
<dbReference type="Proteomes" id="UP000245946">
    <property type="component" value="Unassembled WGS sequence"/>
</dbReference>
<dbReference type="GeneID" id="37272361"/>
<dbReference type="SMART" id="SM00398">
    <property type="entry name" value="HMG"/>
    <property type="match status" value="1"/>
</dbReference>
<name>A0A316Z7I4_9BASI</name>
<evidence type="ECO:0000256" key="4">
    <source>
        <dbReference type="SAM" id="MobiDB-lite"/>
    </source>
</evidence>
<dbReference type="Pfam" id="PF00505">
    <property type="entry name" value="HMG_box"/>
    <property type="match status" value="1"/>
</dbReference>
<dbReference type="PANTHER" id="PTHR45789">
    <property type="entry name" value="FI18025P1"/>
    <property type="match status" value="1"/>
</dbReference>
<dbReference type="Gene3D" id="1.10.30.10">
    <property type="entry name" value="High mobility group box domain"/>
    <property type="match status" value="1"/>
</dbReference>
<proteinExistence type="predicted"/>